<dbReference type="InterPro" id="IPR001314">
    <property type="entry name" value="Peptidase_S1A"/>
</dbReference>
<dbReference type="AlphaFoldDB" id="A0A7U9KQW2"/>
<comment type="caution">
    <text evidence="5">The sequence shown here is derived from an EMBL/GenBank/DDBJ whole genome shotgun (WGS) entry which is preliminary data.</text>
</comment>
<dbReference type="InterPro" id="IPR043504">
    <property type="entry name" value="Peptidase_S1_PA_chymotrypsin"/>
</dbReference>
<evidence type="ECO:0000259" key="4">
    <source>
        <dbReference type="PROSITE" id="PS51704"/>
    </source>
</evidence>
<dbReference type="PANTHER" id="PTHR46943:SF1">
    <property type="entry name" value="PENTRAXIN-RELATED PROTEIN PTX3"/>
    <property type="match status" value="1"/>
</dbReference>
<dbReference type="Gene3D" id="3.20.20.190">
    <property type="entry name" value="Phosphatidylinositol (PI) phosphodiesterase"/>
    <property type="match status" value="1"/>
</dbReference>
<feature type="domain" description="Peptidase S1" evidence="3">
    <location>
        <begin position="167"/>
        <end position="381"/>
    </location>
</feature>
<organism evidence="5 6">
    <name type="scientific">Streptomyces chrestomyceticus JCM 4735</name>
    <dbReference type="NCBI Taxonomy" id="1306181"/>
    <lineage>
        <taxon>Bacteria</taxon>
        <taxon>Bacillati</taxon>
        <taxon>Actinomycetota</taxon>
        <taxon>Actinomycetes</taxon>
        <taxon>Kitasatosporales</taxon>
        <taxon>Streptomycetaceae</taxon>
        <taxon>Streptomyces</taxon>
    </lineage>
</organism>
<evidence type="ECO:0000313" key="6">
    <source>
        <dbReference type="Proteomes" id="UP000287830"/>
    </source>
</evidence>
<dbReference type="InterPro" id="IPR006558">
    <property type="entry name" value="LamG-like"/>
</dbReference>
<dbReference type="InterPro" id="IPR017946">
    <property type="entry name" value="PLC-like_Pdiesterase_TIM-brl"/>
</dbReference>
<evidence type="ECO:0000259" key="3">
    <source>
        <dbReference type="PROSITE" id="PS50240"/>
    </source>
</evidence>
<dbReference type="EMBL" id="BHZC01000001">
    <property type="protein sequence ID" value="GCD33151.1"/>
    <property type="molecule type" value="Genomic_DNA"/>
</dbReference>
<dbReference type="SUPFAM" id="SSF49899">
    <property type="entry name" value="Concanavalin A-like lectins/glucanases"/>
    <property type="match status" value="3"/>
</dbReference>
<dbReference type="GO" id="GO:0004252">
    <property type="term" value="F:serine-type endopeptidase activity"/>
    <property type="evidence" value="ECO:0007669"/>
    <property type="project" value="InterPro"/>
</dbReference>
<dbReference type="PROSITE" id="PS51704">
    <property type="entry name" value="GP_PDE"/>
    <property type="match status" value="1"/>
</dbReference>
<gene>
    <name evidence="5" type="ORF">OEIGOIKO_00870</name>
</gene>
<protein>
    <submittedName>
        <fullName evidence="5">Uncharacterized protein</fullName>
    </submittedName>
</protein>
<dbReference type="RefSeq" id="WP_167515050.1">
    <property type="nucleotide sequence ID" value="NZ_BHZC01000001.1"/>
</dbReference>
<evidence type="ECO:0000256" key="2">
    <source>
        <dbReference type="ARBA" id="ARBA00023157"/>
    </source>
</evidence>
<dbReference type="GO" id="GO:0008081">
    <property type="term" value="F:phosphoric diester hydrolase activity"/>
    <property type="evidence" value="ECO:0007669"/>
    <property type="project" value="InterPro"/>
</dbReference>
<dbReference type="Proteomes" id="UP000287830">
    <property type="component" value="Unassembled WGS sequence"/>
</dbReference>
<dbReference type="PROSITE" id="PS50007">
    <property type="entry name" value="PIPLC_X_DOMAIN"/>
    <property type="match status" value="1"/>
</dbReference>
<dbReference type="PANTHER" id="PTHR46943">
    <property type="entry name" value="PENTRAXIN-RELATED PROTEIN PTX3"/>
    <property type="match status" value="1"/>
</dbReference>
<dbReference type="InterPro" id="IPR001254">
    <property type="entry name" value="Trypsin_dom"/>
</dbReference>
<dbReference type="PROSITE" id="PS50240">
    <property type="entry name" value="TRYPSIN_DOM"/>
    <property type="match status" value="1"/>
</dbReference>
<evidence type="ECO:0000256" key="1">
    <source>
        <dbReference type="ARBA" id="ARBA00022729"/>
    </source>
</evidence>
<dbReference type="Gene3D" id="2.60.120.200">
    <property type="match status" value="3"/>
</dbReference>
<dbReference type="GO" id="GO:0006955">
    <property type="term" value="P:immune response"/>
    <property type="evidence" value="ECO:0007669"/>
    <property type="project" value="InterPro"/>
</dbReference>
<dbReference type="CDD" id="cd08556">
    <property type="entry name" value="GDPD"/>
    <property type="match status" value="1"/>
</dbReference>
<name>A0A7U9KQW2_9ACTN</name>
<feature type="domain" description="GP-PDE" evidence="4">
    <location>
        <begin position="1026"/>
        <end position="1255"/>
    </location>
</feature>
<reference evidence="5 6" key="1">
    <citation type="submission" date="2018-11" db="EMBL/GenBank/DDBJ databases">
        <title>Whole genome sequence of Streptomyces chrestomyceticus NBRC 13444(T).</title>
        <authorList>
            <person name="Komaki H."/>
            <person name="Tamura T."/>
        </authorList>
    </citation>
    <scope>NUCLEOTIDE SEQUENCE [LARGE SCALE GENOMIC DNA]</scope>
    <source>
        <strain evidence="5 6">NBRC 13444</strain>
    </source>
</reference>
<keyword evidence="1" id="KW-0732">Signal</keyword>
<dbReference type="SMART" id="SM00560">
    <property type="entry name" value="LamGL"/>
    <property type="match status" value="3"/>
</dbReference>
<dbReference type="Pfam" id="PF03009">
    <property type="entry name" value="GDPD"/>
    <property type="match status" value="1"/>
</dbReference>
<dbReference type="SUPFAM" id="SSF51695">
    <property type="entry name" value="PLC-like phosphodiesterases"/>
    <property type="match status" value="1"/>
</dbReference>
<dbReference type="InterPro" id="IPR030395">
    <property type="entry name" value="GP_PDE_dom"/>
</dbReference>
<dbReference type="GeneID" id="95619919"/>
<dbReference type="GO" id="GO:0006629">
    <property type="term" value="P:lipid metabolic process"/>
    <property type="evidence" value="ECO:0007669"/>
    <property type="project" value="InterPro"/>
</dbReference>
<dbReference type="SUPFAM" id="SSF50494">
    <property type="entry name" value="Trypsin-like serine proteases"/>
    <property type="match status" value="1"/>
</dbReference>
<accession>A0A7U9KQW2</accession>
<sequence>MKWRDTFGRPVTVTLAASVAMSVWIGGPMAAMAQAAPADGSASLVEDFAYPDRDKLLAEKGLKLVSGDGNITLADCKSDGSLVRINSRTSGDVCFAVSGATGYLSMEIERAYLAKSDDGDVVATVRTEDPRTNASKVEKVDLEPGKWKSVGEGLDPKLSATLLELNVGQGKPGPALSGDSTRPWLARVTVNQPGHKDGRSCSAALVDSSWILTAASCIGGPAAKSPLGEGAPMDSVTATFAGKAPVKVNYLVPRNDRDVVLARLATPVTGITPATLTSSAPADGAALEAAGYGRSDTTWVPRNPHASKTTQAKATDTEVELTGGRMCKGDAGGPVVDGGGRITAVQSRAGQAGCLGQPGEGKTATAARTDNITEWLDAGVSSRKDRFSLDERAGSRRVSGGASREFVAELGGGAELGAVGKSGSALRLNGSSGFAATAGPVVDTTKSFSVSAWVKLDNKDRNYTFLSQAGDRASGFQIYYSQHYDKWLFNRHASDADDTKIVRAMSKDVAKAGEWTHLTGSYDVGTQTLSLFVNGKLQESVKFTTPWRAKGGLQLGRLFYKGAWQENAHGLIDEVRVVQSPVAETEVAAMSRGEMPTYLKELASFSLDEGVGSGRVSGGVPGEFVAELGGGAELGAVGKSGSALRLNGSSGFAATAGPVVDTTKSFSVSAWVRLEDKDRNYTFLSQAGDRASGFQVYYSKAYDKWVFNRHASDADDTKIVRAMSKDVAKAGEWTHLAGSYDAAEQTLSLFVDGTLQESVKFASPWRAAGGLQLGRLFYKGAWQEYAHGLIDEVRTLQSPVAEGDVAAMARGEVPAGAQELASFGLDEGRGAVRAGGGKGAGAVASVVGAGAELGVAGKAGTALHLDGASGFAATAGPVVDTAKSFSVSAWVKLDNKDSNYTFLSQAGDHASGFQIYYSKTYDKWVFNRHTADTDDTKIVRAMSKNTARAGVWTNVTGVYDATAKKIQLFVNGELQESVDFTSPWQAKGGLQIGRLFYKSSWQENAAGTVDDIRISGEGPTAHCSPTQTVGHRGAPQLAPENTVASLEAAVDHGADWVETDVQFTKDGQPVIMHDDTVERTTDGKGRVDQLTAEEIAKLTVKGGGRVPTLEQVLASPKVRSARLLLEFKGPQPSADLDRALGLVVEAGMAERTMVQSFDEGIVRHTAASPHTFKVALLRSKLDADPVATARAFNLSAYAVSFKGLSARPGVVKQLRAAGVGTFVWTVDRESDWKSATSWGIDGMITNRPDEFLKWRQGYCAAK</sequence>
<dbReference type="InterPro" id="IPR009003">
    <property type="entry name" value="Peptidase_S1_PA"/>
</dbReference>
<dbReference type="Gene3D" id="2.40.10.10">
    <property type="entry name" value="Trypsin-like serine proteases"/>
    <property type="match status" value="1"/>
</dbReference>
<proteinExistence type="predicted"/>
<dbReference type="Pfam" id="PF00089">
    <property type="entry name" value="Trypsin"/>
    <property type="match status" value="1"/>
</dbReference>
<dbReference type="InterPro" id="IPR013320">
    <property type="entry name" value="ConA-like_dom_sf"/>
</dbReference>
<dbReference type="GO" id="GO:0006508">
    <property type="term" value="P:proteolysis"/>
    <property type="evidence" value="ECO:0007669"/>
    <property type="project" value="InterPro"/>
</dbReference>
<dbReference type="InterPro" id="IPR042837">
    <property type="entry name" value="PTX3"/>
</dbReference>
<dbReference type="SMART" id="SM00020">
    <property type="entry name" value="Tryp_SPc"/>
    <property type="match status" value="1"/>
</dbReference>
<keyword evidence="2" id="KW-1015">Disulfide bond</keyword>
<dbReference type="Pfam" id="PF13385">
    <property type="entry name" value="Laminin_G_3"/>
    <property type="match status" value="3"/>
</dbReference>
<dbReference type="PRINTS" id="PR00722">
    <property type="entry name" value="CHYMOTRYPSIN"/>
</dbReference>
<evidence type="ECO:0000313" key="5">
    <source>
        <dbReference type="EMBL" id="GCD33151.1"/>
    </source>
</evidence>